<protein>
    <submittedName>
        <fullName evidence="1">Galactose-inhibitable lectin small subunit homolog</fullName>
    </submittedName>
</protein>
<organism evidence="1">
    <name type="scientific">Entamoeba invadens</name>
    <dbReference type="NCBI Taxonomy" id="33085"/>
    <lineage>
        <taxon>Eukaryota</taxon>
        <taxon>Amoebozoa</taxon>
        <taxon>Evosea</taxon>
        <taxon>Archamoebae</taxon>
        <taxon>Mastigamoebida</taxon>
        <taxon>Entamoebidae</taxon>
        <taxon>Entamoeba</taxon>
    </lineage>
</organism>
<dbReference type="InterPro" id="IPR035310">
    <property type="entry name" value="Gal_GalNac_light_su_1"/>
</dbReference>
<reference evidence="1" key="1">
    <citation type="submission" date="1999-04" db="EMBL/GenBank/DDBJ databases">
        <title>Molecular cloning of an lgl homolog gene from Entamoeba invadens.</title>
        <authorList>
            <person name="Bai G."/>
            <person name="Eichinger D."/>
        </authorList>
    </citation>
    <scope>NUCLEOTIDE SEQUENCE</scope>
    <source>
        <strain evidence="1">IP-1</strain>
    </source>
</reference>
<evidence type="ECO:0000313" key="1">
    <source>
        <dbReference type="EMBL" id="AAD54226.1"/>
    </source>
</evidence>
<feature type="non-terminal residue" evidence="1">
    <location>
        <position position="55"/>
    </location>
</feature>
<accession>Q9U7C1</accession>
<dbReference type="EMBL" id="AF143211">
    <property type="protein sequence ID" value="AAD54226.1"/>
    <property type="molecule type" value="Genomic_DNA"/>
</dbReference>
<keyword evidence="1" id="KW-0430">Lectin</keyword>
<dbReference type="VEuPathDB" id="AmoebaDB:EIN_009770"/>
<gene>
    <name evidence="1" type="primary">lgl</name>
</gene>
<dbReference type="GO" id="GO:0030246">
    <property type="term" value="F:carbohydrate binding"/>
    <property type="evidence" value="ECO:0007669"/>
    <property type="project" value="UniProtKB-KW"/>
</dbReference>
<sequence>MFLLLISLASAKYNMYNRPAQDNPTQAKNELYVRDKCTTCCRIIIASFYNYDQNR</sequence>
<name>Q9U7C1_ENTIV</name>
<proteinExistence type="predicted"/>
<dbReference type="AlphaFoldDB" id="Q9U7C1"/>
<dbReference type="Pfam" id="PF17337">
    <property type="entry name" value="Gal_GalNac_35kD"/>
    <property type="match status" value="1"/>
</dbReference>